<name>A0A371DEA4_9APHY</name>
<sequence length="306" mass="34266">MSRLLCTVPTRPTGVPHGQRHKRLPIFCPCPLAPVRRISLRHNEPRASRRPSPVADAPSPHRRLPKPNRPLFIHTHIRTSPRSRRKAARYVSRPPYLLVTAEKRTLWSVDRGEPPSSSSAHTVALPFLAIVSLNVCHPGPGGRTNCKSWTWDTSQEHTHMSADFIFHPDGRRHPSPNSRAHTLTLDMDGDVGVCIRCVHERPMSRRRSRISGEAIAASSCRRGCHAEEAKPYVYQEILRSPENCALVCIIQSDSTSYSKNSSRGPYGASRESRSRSGSRSGSGRREHIHKTIQTLGYTYLYAGDGR</sequence>
<evidence type="ECO:0000256" key="1">
    <source>
        <dbReference type="SAM" id="MobiDB-lite"/>
    </source>
</evidence>
<organism evidence="2 3">
    <name type="scientific">Lentinus brumalis</name>
    <dbReference type="NCBI Taxonomy" id="2498619"/>
    <lineage>
        <taxon>Eukaryota</taxon>
        <taxon>Fungi</taxon>
        <taxon>Dikarya</taxon>
        <taxon>Basidiomycota</taxon>
        <taxon>Agaricomycotina</taxon>
        <taxon>Agaricomycetes</taxon>
        <taxon>Polyporales</taxon>
        <taxon>Polyporaceae</taxon>
        <taxon>Lentinus</taxon>
    </lineage>
</organism>
<dbReference type="Proteomes" id="UP000256964">
    <property type="component" value="Unassembled WGS sequence"/>
</dbReference>
<evidence type="ECO:0000313" key="2">
    <source>
        <dbReference type="EMBL" id="RDX50891.1"/>
    </source>
</evidence>
<feature type="region of interest" description="Disordered" evidence="1">
    <location>
        <begin position="255"/>
        <end position="288"/>
    </location>
</feature>
<proteinExistence type="predicted"/>
<feature type="region of interest" description="Disordered" evidence="1">
    <location>
        <begin position="41"/>
        <end position="71"/>
    </location>
</feature>
<protein>
    <submittedName>
        <fullName evidence="2">Uncharacterized protein</fullName>
    </submittedName>
</protein>
<feature type="region of interest" description="Disordered" evidence="1">
    <location>
        <begin position="1"/>
        <end position="20"/>
    </location>
</feature>
<keyword evidence="3" id="KW-1185">Reference proteome</keyword>
<evidence type="ECO:0000313" key="3">
    <source>
        <dbReference type="Proteomes" id="UP000256964"/>
    </source>
</evidence>
<reference evidence="2 3" key="1">
    <citation type="journal article" date="2018" name="Biotechnol. Biofuels">
        <title>Integrative visual omics of the white-rot fungus Polyporus brumalis exposes the biotechnological potential of its oxidative enzymes for delignifying raw plant biomass.</title>
        <authorList>
            <person name="Miyauchi S."/>
            <person name="Rancon A."/>
            <person name="Drula E."/>
            <person name="Hage H."/>
            <person name="Chaduli D."/>
            <person name="Favel A."/>
            <person name="Grisel S."/>
            <person name="Henrissat B."/>
            <person name="Herpoel-Gimbert I."/>
            <person name="Ruiz-Duenas F.J."/>
            <person name="Chevret D."/>
            <person name="Hainaut M."/>
            <person name="Lin J."/>
            <person name="Wang M."/>
            <person name="Pangilinan J."/>
            <person name="Lipzen A."/>
            <person name="Lesage-Meessen L."/>
            <person name="Navarro D."/>
            <person name="Riley R."/>
            <person name="Grigoriev I.V."/>
            <person name="Zhou S."/>
            <person name="Raouche S."/>
            <person name="Rosso M.N."/>
        </authorList>
    </citation>
    <scope>NUCLEOTIDE SEQUENCE [LARGE SCALE GENOMIC DNA]</scope>
    <source>
        <strain evidence="2 3">BRFM 1820</strain>
    </source>
</reference>
<dbReference type="EMBL" id="KZ857397">
    <property type="protein sequence ID" value="RDX50891.1"/>
    <property type="molecule type" value="Genomic_DNA"/>
</dbReference>
<accession>A0A371DEA4</accession>
<dbReference type="AlphaFoldDB" id="A0A371DEA4"/>
<gene>
    <name evidence="2" type="ORF">OH76DRAFT_370875</name>
</gene>